<comment type="caution">
    <text evidence="3">The sequence shown here is derived from an EMBL/GenBank/DDBJ whole genome shotgun (WGS) entry which is preliminary data.</text>
</comment>
<organism evidence="3 4">
    <name type="scientific">Demequina litorisediminis</name>
    <dbReference type="NCBI Taxonomy" id="1849022"/>
    <lineage>
        <taxon>Bacteria</taxon>
        <taxon>Bacillati</taxon>
        <taxon>Actinomycetota</taxon>
        <taxon>Actinomycetes</taxon>
        <taxon>Micrococcales</taxon>
        <taxon>Demequinaceae</taxon>
        <taxon>Demequina</taxon>
    </lineage>
</organism>
<dbReference type="InterPro" id="IPR010918">
    <property type="entry name" value="PurM-like_C_dom"/>
</dbReference>
<gene>
    <name evidence="3" type="ORF">GCM10025876_15840</name>
</gene>
<evidence type="ECO:0000259" key="2">
    <source>
        <dbReference type="Pfam" id="PF02769"/>
    </source>
</evidence>
<keyword evidence="4" id="KW-1185">Reference proteome</keyword>
<dbReference type="SUPFAM" id="SSF56042">
    <property type="entry name" value="PurM C-terminal domain-like"/>
    <property type="match status" value="1"/>
</dbReference>
<sequence>MSAAQALFSETQGRVLVGVIREDEPRFTAMLEARGVPAVRIGYSVPEASLEVQGQFDLPLEEPAFGLVGDHSVPLRLSLHRDRSGASAATAPGRAVGSRCGRRCGRGPRARMVGPFRGTVGRRSGHV</sequence>
<accession>A0ABQ6IC80</accession>
<feature type="domain" description="PurM-like C-terminal" evidence="2">
    <location>
        <begin position="2"/>
        <end position="53"/>
    </location>
</feature>
<dbReference type="Proteomes" id="UP001157125">
    <property type="component" value="Unassembled WGS sequence"/>
</dbReference>
<reference evidence="4" key="1">
    <citation type="journal article" date="2019" name="Int. J. Syst. Evol. Microbiol.">
        <title>The Global Catalogue of Microorganisms (GCM) 10K type strain sequencing project: providing services to taxonomists for standard genome sequencing and annotation.</title>
        <authorList>
            <consortium name="The Broad Institute Genomics Platform"/>
            <consortium name="The Broad Institute Genome Sequencing Center for Infectious Disease"/>
            <person name="Wu L."/>
            <person name="Ma J."/>
        </authorList>
    </citation>
    <scope>NUCLEOTIDE SEQUENCE [LARGE SCALE GENOMIC DNA]</scope>
    <source>
        <strain evidence="4">NBRC 112299</strain>
    </source>
</reference>
<dbReference type="Pfam" id="PF02769">
    <property type="entry name" value="AIRS_C"/>
    <property type="match status" value="1"/>
</dbReference>
<name>A0ABQ6IC80_9MICO</name>
<proteinExistence type="predicted"/>
<evidence type="ECO:0000256" key="1">
    <source>
        <dbReference type="SAM" id="MobiDB-lite"/>
    </source>
</evidence>
<dbReference type="Gene3D" id="3.90.650.10">
    <property type="entry name" value="PurM-like C-terminal domain"/>
    <property type="match status" value="1"/>
</dbReference>
<protein>
    <recommendedName>
        <fullName evidence="2">PurM-like C-terminal domain-containing protein</fullName>
    </recommendedName>
</protein>
<dbReference type="InterPro" id="IPR036676">
    <property type="entry name" value="PurM-like_C_sf"/>
</dbReference>
<feature type="region of interest" description="Disordered" evidence="1">
    <location>
        <begin position="83"/>
        <end position="103"/>
    </location>
</feature>
<evidence type="ECO:0000313" key="4">
    <source>
        <dbReference type="Proteomes" id="UP001157125"/>
    </source>
</evidence>
<dbReference type="EMBL" id="BSUN01000001">
    <property type="protein sequence ID" value="GMA35380.1"/>
    <property type="molecule type" value="Genomic_DNA"/>
</dbReference>
<evidence type="ECO:0000313" key="3">
    <source>
        <dbReference type="EMBL" id="GMA35380.1"/>
    </source>
</evidence>